<dbReference type="GO" id="GO:0004826">
    <property type="term" value="F:phenylalanine-tRNA ligase activity"/>
    <property type="evidence" value="ECO:0007669"/>
    <property type="project" value="UniProtKB-EC"/>
</dbReference>
<dbReference type="PROSITE" id="PS50862">
    <property type="entry name" value="AA_TRNA_LIGASE_II"/>
    <property type="match status" value="1"/>
</dbReference>
<dbReference type="FunFam" id="1.10.10.2330:FF:000002">
    <property type="entry name" value="Phenylalanyl-tRNA synthetase alpha chain"/>
    <property type="match status" value="1"/>
</dbReference>
<dbReference type="Pfam" id="PF01409">
    <property type="entry name" value="tRNA-synt_2d"/>
    <property type="match status" value="1"/>
</dbReference>
<comment type="subcellular location">
    <subcellularLocation>
        <location evidence="2">Cytoplasm</location>
    </subcellularLocation>
</comment>
<proteinExistence type="inferred from homology"/>
<dbReference type="EC" id="6.1.1.20" evidence="4"/>
<evidence type="ECO:0000256" key="5">
    <source>
        <dbReference type="ARBA" id="ARBA00015409"/>
    </source>
</evidence>
<name>A0A9P5SW80_9FUNG</name>
<keyword evidence="13" id="KW-0030">Aminoacyl-tRNA synthetase</keyword>
<dbReference type="NCBIfam" id="NF003210">
    <property type="entry name" value="PRK04172.1"/>
    <property type="match status" value="1"/>
</dbReference>
<dbReference type="GO" id="GO:0009328">
    <property type="term" value="C:phenylalanine-tRNA ligase complex"/>
    <property type="evidence" value="ECO:0007669"/>
    <property type="project" value="TreeGrafter"/>
</dbReference>
<keyword evidence="11" id="KW-0460">Magnesium</keyword>
<keyword evidence="12" id="KW-0648">Protein biosynthesis</keyword>
<evidence type="ECO:0000256" key="8">
    <source>
        <dbReference type="ARBA" id="ARBA00022723"/>
    </source>
</evidence>
<dbReference type="CDD" id="cd00496">
    <property type="entry name" value="PheRS_alpha_core"/>
    <property type="match status" value="1"/>
</dbReference>
<keyword evidence="9" id="KW-0547">Nucleotide-binding</keyword>
<gene>
    <name evidence="16" type="primary">FRS2</name>
    <name evidence="16" type="ORF">BG006_005296</name>
</gene>
<evidence type="ECO:0000256" key="10">
    <source>
        <dbReference type="ARBA" id="ARBA00022840"/>
    </source>
</evidence>
<dbReference type="AlphaFoldDB" id="A0A9P5SW80"/>
<dbReference type="GO" id="GO:0005829">
    <property type="term" value="C:cytosol"/>
    <property type="evidence" value="ECO:0007669"/>
    <property type="project" value="TreeGrafter"/>
</dbReference>
<dbReference type="GO" id="GO:0046872">
    <property type="term" value="F:metal ion binding"/>
    <property type="evidence" value="ECO:0007669"/>
    <property type="project" value="UniProtKB-KW"/>
</dbReference>
<evidence type="ECO:0000256" key="9">
    <source>
        <dbReference type="ARBA" id="ARBA00022741"/>
    </source>
</evidence>
<comment type="cofactor">
    <cofactor evidence="1">
        <name>Mg(2+)</name>
        <dbReference type="ChEBI" id="CHEBI:18420"/>
    </cofactor>
</comment>
<evidence type="ECO:0000256" key="3">
    <source>
        <dbReference type="ARBA" id="ARBA00006703"/>
    </source>
</evidence>
<evidence type="ECO:0000256" key="2">
    <source>
        <dbReference type="ARBA" id="ARBA00004496"/>
    </source>
</evidence>
<protein>
    <recommendedName>
        <fullName evidence="5">Phenylalanine--tRNA ligase alpha subunit</fullName>
        <ecNumber evidence="4">6.1.1.20</ecNumber>
    </recommendedName>
    <alternativeName>
        <fullName evidence="14">Phenylalanyl-tRNA synthetase alpha subunit</fullName>
    </alternativeName>
</protein>
<keyword evidence="6" id="KW-0963">Cytoplasm</keyword>
<dbReference type="FunFam" id="3.30.930.10:FF:000028">
    <property type="entry name" value="Phenylalanyl-tRNA synthetase alpha chain"/>
    <property type="match status" value="1"/>
</dbReference>
<sequence>MAISSEDIQTLILTTLDTQGSIENTDSLKGPDGAAIPYLAVVGVLNSLASKEMLSYTTIERDQFNLTEEGNEIADSGSHEAKVFNAVDAENGIAIAELAKLLGASAKIGQGKAFKNKWIKKDGDKLVREVASIVDQTQLDALEIRSTGTHSKPATLKDLQARKHVEKIKLISYKVAKGPKFSLTIEKQATDLTAEMLADGSWKTQTFKKYNFAGNPPEGGHLHPLMKVREEFRKIFFELGFEEMPTNKYVESSFWNFDALFQPQQHPARDAHDTFFLLDPATATDFPDMEYLNRVKEVHSHGGYGSIGYGYDWKIEEAQKLLLRTHTTSVSSNMLYRLAQETKANNGVFRPAKFFSIDRVYRNETVDATHLAEFHQVEGVIADKNLTLGDLIGFMEIFFQKMGVPNIKFKPAFNPYTEPSMEIFSWHPGLEKWVELGNSGMFRPEMLEAMGLDPDVRVIAWGLGLERPTMIKYGLDNIRELLGHKVDLDMIQSNPACRLDKKMGKELVGKDAVDA</sequence>
<keyword evidence="7" id="KW-0436">Ligase</keyword>
<dbReference type="Proteomes" id="UP000696485">
    <property type="component" value="Unassembled WGS sequence"/>
</dbReference>
<accession>A0A9P5SW80</accession>
<comment type="caution">
    <text evidence="16">The sequence shown here is derived from an EMBL/GenBank/DDBJ whole genome shotgun (WGS) entry which is preliminary data.</text>
</comment>
<evidence type="ECO:0000256" key="13">
    <source>
        <dbReference type="ARBA" id="ARBA00023146"/>
    </source>
</evidence>
<evidence type="ECO:0000256" key="11">
    <source>
        <dbReference type="ARBA" id="ARBA00022842"/>
    </source>
</evidence>
<dbReference type="EMBL" id="JAAAUY010000003">
    <property type="protein sequence ID" value="KAF9338314.1"/>
    <property type="molecule type" value="Genomic_DNA"/>
</dbReference>
<evidence type="ECO:0000256" key="1">
    <source>
        <dbReference type="ARBA" id="ARBA00001946"/>
    </source>
</evidence>
<dbReference type="Pfam" id="PF18553">
    <property type="entry name" value="PheRS_DBD3"/>
    <property type="match status" value="1"/>
</dbReference>
<evidence type="ECO:0000256" key="12">
    <source>
        <dbReference type="ARBA" id="ARBA00022917"/>
    </source>
</evidence>
<evidence type="ECO:0000256" key="7">
    <source>
        <dbReference type="ARBA" id="ARBA00022598"/>
    </source>
</evidence>
<dbReference type="InterPro" id="IPR004529">
    <property type="entry name" value="Phe-tRNA-synth_IIc_asu"/>
</dbReference>
<dbReference type="InterPro" id="IPR002319">
    <property type="entry name" value="Phenylalanyl-tRNA_Synthase"/>
</dbReference>
<dbReference type="Gene3D" id="3.30.1370.240">
    <property type="match status" value="1"/>
</dbReference>
<dbReference type="SUPFAM" id="SSF55681">
    <property type="entry name" value="Class II aaRS and biotin synthetases"/>
    <property type="match status" value="1"/>
</dbReference>
<dbReference type="InterPro" id="IPR045864">
    <property type="entry name" value="aa-tRNA-synth_II/BPL/LPL"/>
</dbReference>
<dbReference type="GO" id="GO:0006432">
    <property type="term" value="P:phenylalanyl-tRNA aminoacylation"/>
    <property type="evidence" value="ECO:0007669"/>
    <property type="project" value="InterPro"/>
</dbReference>
<dbReference type="PANTHER" id="PTHR11538:SF40">
    <property type="entry name" value="PHENYLALANINE--TRNA LIGASE ALPHA SUBUNIT"/>
    <property type="match status" value="1"/>
</dbReference>
<reference evidence="16" key="1">
    <citation type="journal article" date="2020" name="Fungal Divers.">
        <title>Resolving the Mortierellaceae phylogeny through synthesis of multi-gene phylogenetics and phylogenomics.</title>
        <authorList>
            <person name="Vandepol N."/>
            <person name="Liber J."/>
            <person name="Desiro A."/>
            <person name="Na H."/>
            <person name="Kennedy M."/>
            <person name="Barry K."/>
            <person name="Grigoriev I.V."/>
            <person name="Miller A.N."/>
            <person name="O'Donnell K."/>
            <person name="Stajich J.E."/>
            <person name="Bonito G."/>
        </authorList>
    </citation>
    <scope>NUCLEOTIDE SEQUENCE</scope>
    <source>
        <strain evidence="16">NVP1</strain>
    </source>
</reference>
<organism evidence="16 17">
    <name type="scientific">Podila minutissima</name>
    <dbReference type="NCBI Taxonomy" id="64525"/>
    <lineage>
        <taxon>Eukaryota</taxon>
        <taxon>Fungi</taxon>
        <taxon>Fungi incertae sedis</taxon>
        <taxon>Mucoromycota</taxon>
        <taxon>Mortierellomycotina</taxon>
        <taxon>Mortierellomycetes</taxon>
        <taxon>Mortierellales</taxon>
        <taxon>Mortierellaceae</taxon>
        <taxon>Podila</taxon>
    </lineage>
</organism>
<dbReference type="NCBIfam" id="TIGR00468">
    <property type="entry name" value="pheS"/>
    <property type="match status" value="1"/>
</dbReference>
<keyword evidence="17" id="KW-1185">Reference proteome</keyword>
<dbReference type="Gene3D" id="1.10.10.2330">
    <property type="match status" value="1"/>
</dbReference>
<evidence type="ECO:0000313" key="17">
    <source>
        <dbReference type="Proteomes" id="UP000696485"/>
    </source>
</evidence>
<keyword evidence="10" id="KW-0067">ATP-binding</keyword>
<keyword evidence="8" id="KW-0479">Metal-binding</keyword>
<evidence type="ECO:0000256" key="6">
    <source>
        <dbReference type="ARBA" id="ARBA00022490"/>
    </source>
</evidence>
<feature type="domain" description="Aminoacyl-transfer RNA synthetases class-II family profile" evidence="15">
    <location>
        <begin position="227"/>
        <end position="495"/>
    </location>
</feature>
<dbReference type="InterPro" id="IPR040725">
    <property type="entry name" value="PheRS_DBD3"/>
</dbReference>
<comment type="similarity">
    <text evidence="3">Belongs to the class-II aminoacyl-tRNA synthetase family. Phe-tRNA synthetase alpha subunit type 2 subfamily.</text>
</comment>
<dbReference type="GO" id="GO:0005524">
    <property type="term" value="F:ATP binding"/>
    <property type="evidence" value="ECO:0007669"/>
    <property type="project" value="UniProtKB-KW"/>
</dbReference>
<evidence type="ECO:0000256" key="4">
    <source>
        <dbReference type="ARBA" id="ARBA00012814"/>
    </source>
</evidence>
<dbReference type="Gene3D" id="1.10.10.2320">
    <property type="match status" value="1"/>
</dbReference>
<dbReference type="GO" id="GO:0000049">
    <property type="term" value="F:tRNA binding"/>
    <property type="evidence" value="ECO:0007669"/>
    <property type="project" value="InterPro"/>
</dbReference>
<dbReference type="PANTHER" id="PTHR11538">
    <property type="entry name" value="PHENYLALANYL-TRNA SYNTHETASE"/>
    <property type="match status" value="1"/>
</dbReference>
<dbReference type="Gene3D" id="3.30.930.10">
    <property type="entry name" value="Bira Bifunctional Protein, Domain 2"/>
    <property type="match status" value="1"/>
</dbReference>
<evidence type="ECO:0000256" key="14">
    <source>
        <dbReference type="ARBA" id="ARBA00030612"/>
    </source>
</evidence>
<dbReference type="InterPro" id="IPR006195">
    <property type="entry name" value="aa-tRNA-synth_II"/>
</dbReference>
<evidence type="ECO:0000313" key="16">
    <source>
        <dbReference type="EMBL" id="KAF9338314.1"/>
    </source>
</evidence>
<evidence type="ECO:0000259" key="15">
    <source>
        <dbReference type="PROSITE" id="PS50862"/>
    </source>
</evidence>